<evidence type="ECO:0000256" key="2">
    <source>
        <dbReference type="ARBA" id="ARBA00006991"/>
    </source>
</evidence>
<evidence type="ECO:0000256" key="3">
    <source>
        <dbReference type="ARBA" id="ARBA00022723"/>
    </source>
</evidence>
<accession>A0A8C2LCU6</accession>
<evidence type="ECO:0000259" key="14">
    <source>
        <dbReference type="PROSITE" id="PS50805"/>
    </source>
</evidence>
<comment type="subcellular location">
    <subcellularLocation>
        <location evidence="1">Nucleus</location>
    </subcellularLocation>
</comment>
<proteinExistence type="inferred from homology"/>
<evidence type="ECO:0000256" key="4">
    <source>
        <dbReference type="ARBA" id="ARBA00022737"/>
    </source>
</evidence>
<reference evidence="15" key="1">
    <citation type="submission" date="2025-08" db="UniProtKB">
        <authorList>
            <consortium name="Ensembl"/>
        </authorList>
    </citation>
    <scope>IDENTIFICATION</scope>
</reference>
<dbReference type="Gene3D" id="6.10.140.140">
    <property type="match status" value="1"/>
</dbReference>
<feature type="domain" description="C2H2-type" evidence="13">
    <location>
        <begin position="202"/>
        <end position="229"/>
    </location>
</feature>
<keyword evidence="3" id="KW-0479">Metal-binding</keyword>
<feature type="domain" description="C2H2-type" evidence="13">
    <location>
        <begin position="342"/>
        <end position="369"/>
    </location>
</feature>
<dbReference type="GO" id="GO:0001227">
    <property type="term" value="F:DNA-binding transcription repressor activity, RNA polymerase II-specific"/>
    <property type="evidence" value="ECO:0007669"/>
    <property type="project" value="TreeGrafter"/>
</dbReference>
<dbReference type="PROSITE" id="PS50805">
    <property type="entry name" value="KRAB"/>
    <property type="match status" value="1"/>
</dbReference>
<reference evidence="15" key="2">
    <citation type="submission" date="2025-09" db="UniProtKB">
        <authorList>
            <consortium name="Ensembl"/>
        </authorList>
    </citation>
    <scope>IDENTIFICATION</scope>
</reference>
<dbReference type="GO" id="GO:0008270">
    <property type="term" value="F:zinc ion binding"/>
    <property type="evidence" value="ECO:0007669"/>
    <property type="project" value="UniProtKB-KW"/>
</dbReference>
<evidence type="ECO:0000256" key="10">
    <source>
        <dbReference type="ARBA" id="ARBA00023242"/>
    </source>
</evidence>
<evidence type="ECO:0000256" key="7">
    <source>
        <dbReference type="ARBA" id="ARBA00023015"/>
    </source>
</evidence>
<sequence>MYSLFLKDKLKEDQQKEMADSPVNLSQGLLTFRDVTVDFSQEEWQCLDSAQRTLYIDVTLENYNNLLCVENYCICDPVHHHVKTEKESRQCNELGKVLHDPSTCALYRTSETTENSNNYTCSNHRDASVDSSNPHRHEGRHTGEEPCRAKDFEKSLNLCSNMTQDQRVYTAKKEHRQGECDDYFTSAYSVVQQTIYIGEKPHQCEECGKYFSNATSLSVHQRIHTGKKPYKCNVCDKSFTQCTNLKTHQRLHTGERPYECRECGKSFRHLSALKSHQKMHTGEKPYKCKECDKSFSQCSSLKTHQRLHTGEKPYKCKECGKSFRQSSALKSHQKLHTGEKPYKCKECNRSFAHYSSFRRHQKIHGVEEHSSYEVCDKVFHHGRNHYRLHSGEEPYKCNDADPSPTMNDLDGIIKIIL</sequence>
<evidence type="ECO:0000256" key="1">
    <source>
        <dbReference type="ARBA" id="ARBA00004123"/>
    </source>
</evidence>
<keyword evidence="7" id="KW-0805">Transcription regulation</keyword>
<evidence type="ECO:0000256" key="5">
    <source>
        <dbReference type="ARBA" id="ARBA00022771"/>
    </source>
</evidence>
<keyword evidence="9" id="KW-0804">Transcription</keyword>
<feature type="region of interest" description="Disordered" evidence="12">
    <location>
        <begin position="117"/>
        <end position="146"/>
    </location>
</feature>
<evidence type="ECO:0000256" key="9">
    <source>
        <dbReference type="ARBA" id="ARBA00023163"/>
    </source>
</evidence>
<evidence type="ECO:0000256" key="12">
    <source>
        <dbReference type="SAM" id="MobiDB-lite"/>
    </source>
</evidence>
<dbReference type="GO" id="GO:0001817">
    <property type="term" value="P:regulation of cytokine production"/>
    <property type="evidence" value="ECO:0007669"/>
    <property type="project" value="TreeGrafter"/>
</dbReference>
<dbReference type="PANTHER" id="PTHR24399:SF54">
    <property type="entry name" value="GASTRULA ZINC FINGER PROTEIN XLCGF26.1-LIKE-RELATED"/>
    <property type="match status" value="1"/>
</dbReference>
<comment type="similarity">
    <text evidence="2">Belongs to the krueppel C2H2-type zinc-finger protein family.</text>
</comment>
<evidence type="ECO:0000256" key="11">
    <source>
        <dbReference type="PROSITE-ProRule" id="PRU00042"/>
    </source>
</evidence>
<evidence type="ECO:0008006" key="17">
    <source>
        <dbReference type="Google" id="ProtNLM"/>
    </source>
</evidence>
<keyword evidence="8" id="KW-0238">DNA-binding</keyword>
<dbReference type="Ensembl" id="ENSCGRT00001001493.1">
    <property type="protein sequence ID" value="ENSCGRP00001001407.1"/>
    <property type="gene ID" value="ENSCGRG00001001153.1"/>
</dbReference>
<keyword evidence="4" id="KW-0677">Repeat</keyword>
<evidence type="ECO:0000259" key="13">
    <source>
        <dbReference type="PROSITE" id="PS50157"/>
    </source>
</evidence>
<dbReference type="InterPro" id="IPR001909">
    <property type="entry name" value="KRAB"/>
</dbReference>
<protein>
    <recommendedName>
        <fullName evidence="17">Zinc finger protein</fullName>
    </recommendedName>
</protein>
<feature type="compositionally biased region" description="Basic and acidic residues" evidence="12">
    <location>
        <begin position="123"/>
        <end position="146"/>
    </location>
</feature>
<keyword evidence="5 11" id="KW-0863">Zinc-finger</keyword>
<feature type="domain" description="C2H2-type" evidence="13">
    <location>
        <begin position="286"/>
        <end position="313"/>
    </location>
</feature>
<dbReference type="Pfam" id="PF13465">
    <property type="entry name" value="zf-H2C2_2"/>
    <property type="match status" value="1"/>
</dbReference>
<keyword evidence="6" id="KW-0862">Zinc</keyword>
<dbReference type="FunFam" id="3.30.160.60:FF:002343">
    <property type="entry name" value="Zinc finger protein 33A"/>
    <property type="match status" value="3"/>
</dbReference>
<feature type="domain" description="C2H2-type" evidence="13">
    <location>
        <begin position="314"/>
        <end position="341"/>
    </location>
</feature>
<feature type="domain" description="KRAB" evidence="14">
    <location>
        <begin position="30"/>
        <end position="102"/>
    </location>
</feature>
<dbReference type="GO" id="GO:0000978">
    <property type="term" value="F:RNA polymerase II cis-regulatory region sequence-specific DNA binding"/>
    <property type="evidence" value="ECO:0007669"/>
    <property type="project" value="TreeGrafter"/>
</dbReference>
<dbReference type="PANTHER" id="PTHR24399">
    <property type="entry name" value="ZINC FINGER AND BTB DOMAIN-CONTAINING"/>
    <property type="match status" value="1"/>
</dbReference>
<dbReference type="Pfam" id="PF01352">
    <property type="entry name" value="KRAB"/>
    <property type="match status" value="1"/>
</dbReference>
<keyword evidence="10" id="KW-0539">Nucleus</keyword>
<dbReference type="SMART" id="SM00355">
    <property type="entry name" value="ZnF_C2H2"/>
    <property type="match status" value="6"/>
</dbReference>
<dbReference type="AlphaFoldDB" id="A0A8C2LCU6"/>
<dbReference type="InterPro" id="IPR013087">
    <property type="entry name" value="Znf_C2H2_type"/>
</dbReference>
<name>A0A8C2LCU6_CRIGR</name>
<dbReference type="SUPFAM" id="SSF109640">
    <property type="entry name" value="KRAB domain (Kruppel-associated box)"/>
    <property type="match status" value="1"/>
</dbReference>
<dbReference type="InterPro" id="IPR036051">
    <property type="entry name" value="KRAB_dom_sf"/>
</dbReference>
<evidence type="ECO:0000256" key="8">
    <source>
        <dbReference type="ARBA" id="ARBA00023125"/>
    </source>
</evidence>
<evidence type="ECO:0000313" key="16">
    <source>
        <dbReference type="Proteomes" id="UP000694386"/>
    </source>
</evidence>
<dbReference type="InterPro" id="IPR036236">
    <property type="entry name" value="Znf_C2H2_sf"/>
</dbReference>
<dbReference type="SUPFAM" id="SSF57667">
    <property type="entry name" value="beta-beta-alpha zinc fingers"/>
    <property type="match status" value="5"/>
</dbReference>
<feature type="domain" description="C2H2-type" evidence="13">
    <location>
        <begin position="230"/>
        <end position="257"/>
    </location>
</feature>
<dbReference type="CDD" id="cd07765">
    <property type="entry name" value="KRAB_A-box"/>
    <property type="match status" value="1"/>
</dbReference>
<organism evidence="15 16">
    <name type="scientific">Cricetulus griseus</name>
    <name type="common">Chinese hamster</name>
    <name type="synonym">Cricetulus barabensis griseus</name>
    <dbReference type="NCBI Taxonomy" id="10029"/>
    <lineage>
        <taxon>Eukaryota</taxon>
        <taxon>Metazoa</taxon>
        <taxon>Chordata</taxon>
        <taxon>Craniata</taxon>
        <taxon>Vertebrata</taxon>
        <taxon>Euteleostomi</taxon>
        <taxon>Mammalia</taxon>
        <taxon>Eutheria</taxon>
        <taxon>Euarchontoglires</taxon>
        <taxon>Glires</taxon>
        <taxon>Rodentia</taxon>
        <taxon>Myomorpha</taxon>
        <taxon>Muroidea</taxon>
        <taxon>Cricetidae</taxon>
        <taxon>Cricetinae</taxon>
        <taxon>Cricetulus</taxon>
    </lineage>
</organism>
<dbReference type="Gene3D" id="3.30.160.60">
    <property type="entry name" value="Classic Zinc Finger"/>
    <property type="match status" value="6"/>
</dbReference>
<dbReference type="GO" id="GO:0005654">
    <property type="term" value="C:nucleoplasm"/>
    <property type="evidence" value="ECO:0007669"/>
    <property type="project" value="TreeGrafter"/>
</dbReference>
<evidence type="ECO:0000256" key="6">
    <source>
        <dbReference type="ARBA" id="ARBA00022833"/>
    </source>
</evidence>
<dbReference type="GO" id="GO:0002682">
    <property type="term" value="P:regulation of immune system process"/>
    <property type="evidence" value="ECO:0007669"/>
    <property type="project" value="TreeGrafter"/>
</dbReference>
<evidence type="ECO:0000313" key="15">
    <source>
        <dbReference type="Ensembl" id="ENSCGRP00001001407.1"/>
    </source>
</evidence>
<dbReference type="Proteomes" id="UP000694386">
    <property type="component" value="Unplaced"/>
</dbReference>
<dbReference type="SMART" id="SM00349">
    <property type="entry name" value="KRAB"/>
    <property type="match status" value="1"/>
</dbReference>
<dbReference type="PROSITE" id="PS00028">
    <property type="entry name" value="ZINC_FINGER_C2H2_1"/>
    <property type="match status" value="6"/>
</dbReference>
<dbReference type="FunFam" id="3.30.160.60:FF:000394">
    <property type="entry name" value="Zinc finger protein 836"/>
    <property type="match status" value="1"/>
</dbReference>
<feature type="domain" description="C2H2-type" evidence="13">
    <location>
        <begin position="258"/>
        <end position="285"/>
    </location>
</feature>
<dbReference type="FunFam" id="3.30.160.60:FF:000358">
    <property type="entry name" value="zinc finger protein 24"/>
    <property type="match status" value="2"/>
</dbReference>
<dbReference type="Pfam" id="PF00096">
    <property type="entry name" value="zf-C2H2"/>
    <property type="match status" value="4"/>
</dbReference>
<dbReference type="PROSITE" id="PS50157">
    <property type="entry name" value="ZINC_FINGER_C2H2_2"/>
    <property type="match status" value="6"/>
</dbReference>